<name>A0AA97I0U5_9SPHN</name>
<keyword evidence="5" id="KW-0460">Magnesium</keyword>
<keyword evidence="3" id="KW-0547">Nucleotide-binding</keyword>
<evidence type="ECO:0000256" key="6">
    <source>
        <dbReference type="ARBA" id="ARBA00023268"/>
    </source>
</evidence>
<protein>
    <submittedName>
        <fullName evidence="9">Bifunctional [glutamine synthetase] adenylyltransferase/[glutamine synthetase]-adenylyl-L-tyrosine phosphorylase</fullName>
        <ecNumber evidence="9">2.7.7.89</ecNumber>
    </submittedName>
</protein>
<dbReference type="RefSeq" id="WP_317083454.1">
    <property type="nucleotide sequence ID" value="NZ_CP136594.1"/>
</dbReference>
<evidence type="ECO:0000256" key="3">
    <source>
        <dbReference type="ARBA" id="ARBA00022741"/>
    </source>
</evidence>
<accession>A0AA97I0U5</accession>
<keyword evidence="6" id="KW-0511">Multifunctional enzyme</keyword>
<dbReference type="GO" id="GO:0047388">
    <property type="term" value="F:[glutamine synthetase]-adenylyl-L-tyrosine phosphorylase activity"/>
    <property type="evidence" value="ECO:0007669"/>
    <property type="project" value="UniProtKB-EC"/>
</dbReference>
<dbReference type="InterPro" id="IPR013546">
    <property type="entry name" value="PII_UdlTrfase/GS_AdlTrfase"/>
</dbReference>
<proteinExistence type="predicted"/>
<dbReference type="Proteomes" id="UP001302429">
    <property type="component" value="Chromosome"/>
</dbReference>
<dbReference type="Gene3D" id="1.20.120.330">
    <property type="entry name" value="Nucleotidyltransferases domain 2"/>
    <property type="match status" value="2"/>
</dbReference>
<dbReference type="SUPFAM" id="SSF81301">
    <property type="entry name" value="Nucleotidyltransferase"/>
    <property type="match status" value="2"/>
</dbReference>
<evidence type="ECO:0000259" key="8">
    <source>
        <dbReference type="Pfam" id="PF08335"/>
    </source>
</evidence>
<keyword evidence="2 9" id="KW-0548">Nucleotidyltransferase</keyword>
<dbReference type="AlphaFoldDB" id="A0AA97I0U5"/>
<evidence type="ECO:0000313" key="9">
    <source>
        <dbReference type="EMBL" id="WOE76039.1"/>
    </source>
</evidence>
<keyword evidence="4" id="KW-0067">ATP-binding</keyword>
<dbReference type="NCBIfam" id="NF010706">
    <property type="entry name" value="PRK14108.1"/>
    <property type="match status" value="1"/>
</dbReference>
<dbReference type="CDD" id="cd05401">
    <property type="entry name" value="NT_GlnE_GlnD_like"/>
    <property type="match status" value="2"/>
</dbReference>
<evidence type="ECO:0000256" key="5">
    <source>
        <dbReference type="ARBA" id="ARBA00022842"/>
    </source>
</evidence>
<dbReference type="InterPro" id="IPR043519">
    <property type="entry name" value="NT_sf"/>
</dbReference>
<sequence length="922" mass="100733">MADDLTVSWSDAIARAEAHAPFLRRMMEMRPDLVSDIRAGKLDAAMQRALALQPSTIDEAGMANLVIARQLRLARGDMMLALALGDLAGALSFQQVARALSDFADVCLQSALESIFARRYDCAPTGFAVIALGKLGGHELNYSSDIDPIFLFDPETMPSRRKETPHDAAQRVGRELIALLSERDGDGHVFRVDMRLRPESEVSPMVLPIRSAISHYESRALTWERAAFIRSRQAAGCETLGQYFLQEIQPFVWRRSLDFGTIDAIGELTRRIRAHHKGEQLPAPGFNLKTGRGGIREIEFFAQSQQLVHGGRNPELRSGNTLEALAALATEQIIAGDQAEALSQSYVKLRTIEHRLQMVEDRQTHSLPEDMPALNNVAQLHGLADSEVLIQQLRSVCSMASTHYDDLLVRQGVATGADPDEDEGVSLFSDEEPVLIAELSDMGFADPKSIAGRLADWRSGKVKALRTPQSRAAFENQIGALFAAIREEQGDVDAINRLDSMLQQLPSVLDLFHLLAARPALIGILARLLCHAPALSKALAMRASLIDGIVDASIFDRQDDLAAIIAELEQRDGCDDLGLMLERVATDIAERRFAIGVQLIEGRTDPLDAALDYSRIAEATIAVVTDRVTQEFVQQHGQVPGGELVILAMGRLGGEALTHASDLDLVYLFTGAHDARSDGPKPLSGTQYFNRLAQRVSAGLSLPTATGPLYEVDTRLRPSGMQGLLAASMESFWDYQRKKAWTWEHMALCRARPVYGSQQARNGLSHGIAGLLGSGRVAEAIAKDALAMRGDMAKAKPPKGPWDAKLAGGALVDLEFCIHTQQLIHGQGLSPHLGQALAMLVDHKLLSPDLIEAHNFLTRLLVMSRLVTPQDNSPAEASRPLVAQACGMTQWDEVTEHYQYYTDIVRAARIAILGAIPTLDHG</sequence>
<evidence type="ECO:0000256" key="1">
    <source>
        <dbReference type="ARBA" id="ARBA00022679"/>
    </source>
</evidence>
<dbReference type="EC" id="2.7.7.89" evidence="9"/>
<dbReference type="Pfam" id="PF08335">
    <property type="entry name" value="GlnD_UR_UTase"/>
    <property type="match status" value="1"/>
</dbReference>
<evidence type="ECO:0000256" key="2">
    <source>
        <dbReference type="ARBA" id="ARBA00022695"/>
    </source>
</evidence>
<dbReference type="GO" id="GO:0008882">
    <property type="term" value="F:[glutamate-ammonia-ligase] adenylyltransferase activity"/>
    <property type="evidence" value="ECO:0007669"/>
    <property type="project" value="InterPro"/>
</dbReference>
<dbReference type="Pfam" id="PF03710">
    <property type="entry name" value="GlnE"/>
    <property type="match status" value="2"/>
</dbReference>
<keyword evidence="1 9" id="KW-0808">Transferase</keyword>
<dbReference type="GO" id="GO:0005829">
    <property type="term" value="C:cytosol"/>
    <property type="evidence" value="ECO:0007669"/>
    <property type="project" value="TreeGrafter"/>
</dbReference>
<feature type="domain" description="PII-uridylyltransferase/Glutamine-synthetase adenylyltransferase" evidence="8">
    <location>
        <begin position="272"/>
        <end position="393"/>
    </location>
</feature>
<dbReference type="PANTHER" id="PTHR30621:SF0">
    <property type="entry name" value="BIFUNCTIONAL GLUTAMINE SYNTHETASE ADENYLYLTRANSFERASE_ADENYLYL-REMOVING ENZYME"/>
    <property type="match status" value="1"/>
</dbReference>
<reference evidence="9 10" key="1">
    <citation type="submission" date="2023-10" db="EMBL/GenBank/DDBJ databases">
        <title>Complete genome sequence of a Sphingomonadaceae bacterium.</title>
        <authorList>
            <person name="Yan C."/>
        </authorList>
    </citation>
    <scope>NUCLEOTIDE SEQUENCE [LARGE SCALE GENOMIC DNA]</scope>
    <source>
        <strain evidence="9 10">SCSIO 66989</strain>
    </source>
</reference>
<dbReference type="Gene3D" id="3.30.460.10">
    <property type="entry name" value="Beta Polymerase, domain 2"/>
    <property type="match status" value="2"/>
</dbReference>
<dbReference type="EMBL" id="CP136594">
    <property type="protein sequence ID" value="WOE76039.1"/>
    <property type="molecule type" value="Genomic_DNA"/>
</dbReference>
<dbReference type="KEGG" id="acoa:RB602_04780"/>
<dbReference type="GO" id="GO:0000820">
    <property type="term" value="P:regulation of glutamine family amino acid metabolic process"/>
    <property type="evidence" value="ECO:0007669"/>
    <property type="project" value="TreeGrafter"/>
</dbReference>
<gene>
    <name evidence="9" type="ORF">RB602_04780</name>
</gene>
<feature type="domain" description="Glutamate-ammonia ligase adenylyltransferase repeated" evidence="7">
    <location>
        <begin position="14"/>
        <end position="246"/>
    </location>
</feature>
<evidence type="ECO:0000313" key="10">
    <source>
        <dbReference type="Proteomes" id="UP001302429"/>
    </source>
</evidence>
<dbReference type="PANTHER" id="PTHR30621">
    <property type="entry name" value="GLUTAMINE SYNTHETASE ADENYLYLTRANSFERASE"/>
    <property type="match status" value="1"/>
</dbReference>
<keyword evidence="10" id="KW-1185">Reference proteome</keyword>
<evidence type="ECO:0000259" key="7">
    <source>
        <dbReference type="Pfam" id="PF03710"/>
    </source>
</evidence>
<organism evidence="9 10">
    <name type="scientific">Alterisphingorhabdus coralli</name>
    <dbReference type="NCBI Taxonomy" id="3071408"/>
    <lineage>
        <taxon>Bacteria</taxon>
        <taxon>Pseudomonadati</taxon>
        <taxon>Pseudomonadota</taxon>
        <taxon>Alphaproteobacteria</taxon>
        <taxon>Sphingomonadales</taxon>
        <taxon>Sphingomonadaceae</taxon>
        <taxon>Alterisphingorhabdus (ex Yan et al. 2024)</taxon>
    </lineage>
</organism>
<evidence type="ECO:0000256" key="4">
    <source>
        <dbReference type="ARBA" id="ARBA00022840"/>
    </source>
</evidence>
<dbReference type="InterPro" id="IPR005190">
    <property type="entry name" value="GlnE_rpt_dom"/>
</dbReference>
<dbReference type="GO" id="GO:0005524">
    <property type="term" value="F:ATP binding"/>
    <property type="evidence" value="ECO:0007669"/>
    <property type="project" value="UniProtKB-KW"/>
</dbReference>
<dbReference type="SUPFAM" id="SSF81593">
    <property type="entry name" value="Nucleotidyltransferase substrate binding subunit/domain"/>
    <property type="match status" value="2"/>
</dbReference>
<dbReference type="NCBIfam" id="NF008292">
    <property type="entry name" value="PRK11072.1"/>
    <property type="match status" value="1"/>
</dbReference>
<dbReference type="InterPro" id="IPR023057">
    <property type="entry name" value="GlnE"/>
</dbReference>
<feature type="domain" description="Glutamate-ammonia ligase adenylyltransferase repeated" evidence="7">
    <location>
        <begin position="525"/>
        <end position="761"/>
    </location>
</feature>